<dbReference type="PROSITE" id="PS50053">
    <property type="entry name" value="UBIQUITIN_2"/>
    <property type="match status" value="1"/>
</dbReference>
<keyword evidence="2" id="KW-0863">Zinc-finger</keyword>
<sequence length="187" mass="20546">MVKVHFRLFEQAVKTVTIEVPSRNTTIGQIRANLGNRINTSPDRLRLLYGGKQLEDGPSLFQCDIKHGDIVLVQVRLELPSQEPLAALTPPDSATNSPPPPESEPPTSATAADVLEATANVPDDEGCPQMFCVKCKNVESKKCRECGCRICGGKEDEENTLACDDCQMYFHMKCLSPPMETVPDGDW</sequence>
<dbReference type="InterPro" id="IPR019787">
    <property type="entry name" value="Znf_PHD-finger"/>
</dbReference>
<dbReference type="Pfam" id="PF00628">
    <property type="entry name" value="PHD"/>
    <property type="match status" value="1"/>
</dbReference>
<keyword evidence="1" id="KW-0479">Metal-binding</keyword>
<keyword evidence="3" id="KW-0862">Zinc</keyword>
<proteinExistence type="predicted"/>
<evidence type="ECO:0000313" key="6">
    <source>
        <dbReference type="EMBL" id="KAF9334037.1"/>
    </source>
</evidence>
<dbReference type="Gene3D" id="2.30.30.1150">
    <property type="match status" value="1"/>
</dbReference>
<dbReference type="InterPro" id="IPR000626">
    <property type="entry name" value="Ubiquitin-like_dom"/>
</dbReference>
<dbReference type="InterPro" id="IPR001965">
    <property type="entry name" value="Znf_PHD"/>
</dbReference>
<dbReference type="SMART" id="SM00213">
    <property type="entry name" value="UBQ"/>
    <property type="match status" value="1"/>
</dbReference>
<evidence type="ECO:0000313" key="7">
    <source>
        <dbReference type="Proteomes" id="UP000696485"/>
    </source>
</evidence>
<feature type="region of interest" description="Disordered" evidence="4">
    <location>
        <begin position="84"/>
        <end position="108"/>
    </location>
</feature>
<reference evidence="6" key="1">
    <citation type="journal article" date="2020" name="Fungal Divers.">
        <title>Resolving the Mortierellaceae phylogeny through synthesis of multi-gene phylogenetics and phylogenomics.</title>
        <authorList>
            <person name="Vandepol N."/>
            <person name="Liber J."/>
            <person name="Desiro A."/>
            <person name="Na H."/>
            <person name="Kennedy M."/>
            <person name="Barry K."/>
            <person name="Grigoriev I.V."/>
            <person name="Miller A.N."/>
            <person name="O'Donnell K."/>
            <person name="Stajich J.E."/>
            <person name="Bonito G."/>
        </authorList>
    </citation>
    <scope>NUCLEOTIDE SEQUENCE</scope>
    <source>
        <strain evidence="6">NVP1</strain>
    </source>
</reference>
<evidence type="ECO:0000256" key="3">
    <source>
        <dbReference type="ARBA" id="ARBA00022833"/>
    </source>
</evidence>
<evidence type="ECO:0000256" key="4">
    <source>
        <dbReference type="SAM" id="MobiDB-lite"/>
    </source>
</evidence>
<evidence type="ECO:0000256" key="2">
    <source>
        <dbReference type="ARBA" id="ARBA00022771"/>
    </source>
</evidence>
<feature type="domain" description="Ubiquitin-like" evidence="5">
    <location>
        <begin position="26"/>
        <end position="76"/>
    </location>
</feature>
<dbReference type="Proteomes" id="UP000696485">
    <property type="component" value="Unassembled WGS sequence"/>
</dbReference>
<organism evidence="6 7">
    <name type="scientific">Podila minutissima</name>
    <dbReference type="NCBI Taxonomy" id="64525"/>
    <lineage>
        <taxon>Eukaryota</taxon>
        <taxon>Fungi</taxon>
        <taxon>Fungi incertae sedis</taxon>
        <taxon>Mucoromycota</taxon>
        <taxon>Mortierellomycotina</taxon>
        <taxon>Mortierellomycetes</taxon>
        <taxon>Mortierellales</taxon>
        <taxon>Mortierellaceae</taxon>
        <taxon>Podila</taxon>
    </lineage>
</organism>
<dbReference type="SUPFAM" id="SSF57903">
    <property type="entry name" value="FYVE/PHD zinc finger"/>
    <property type="match status" value="1"/>
</dbReference>
<dbReference type="InterPro" id="IPR029071">
    <property type="entry name" value="Ubiquitin-like_domsf"/>
</dbReference>
<evidence type="ECO:0000259" key="5">
    <source>
        <dbReference type="PROSITE" id="PS50053"/>
    </source>
</evidence>
<dbReference type="InterPro" id="IPR011011">
    <property type="entry name" value="Znf_FYVE_PHD"/>
</dbReference>
<dbReference type="SMART" id="SM00249">
    <property type="entry name" value="PHD"/>
    <property type="match status" value="1"/>
</dbReference>
<protein>
    <recommendedName>
        <fullName evidence="5">Ubiquitin-like domain-containing protein</fullName>
    </recommendedName>
</protein>
<evidence type="ECO:0000256" key="1">
    <source>
        <dbReference type="ARBA" id="ARBA00022723"/>
    </source>
</evidence>
<name>A0A9P5SNG9_9FUNG</name>
<dbReference type="SUPFAM" id="SSF54236">
    <property type="entry name" value="Ubiquitin-like"/>
    <property type="match status" value="1"/>
</dbReference>
<dbReference type="GO" id="GO:0008270">
    <property type="term" value="F:zinc ion binding"/>
    <property type="evidence" value="ECO:0007669"/>
    <property type="project" value="UniProtKB-KW"/>
</dbReference>
<accession>A0A9P5SNG9</accession>
<dbReference type="AlphaFoldDB" id="A0A9P5SNG9"/>
<dbReference type="Pfam" id="PF00240">
    <property type="entry name" value="ubiquitin"/>
    <property type="match status" value="1"/>
</dbReference>
<dbReference type="Gene3D" id="3.10.20.90">
    <property type="entry name" value="Phosphatidylinositol 3-kinase Catalytic Subunit, Chain A, domain 1"/>
    <property type="match status" value="1"/>
</dbReference>
<keyword evidence="7" id="KW-1185">Reference proteome</keyword>
<dbReference type="EMBL" id="JAAAUY010000170">
    <property type="protein sequence ID" value="KAF9334037.1"/>
    <property type="molecule type" value="Genomic_DNA"/>
</dbReference>
<gene>
    <name evidence="6" type="ORF">BG006_002828</name>
</gene>
<comment type="caution">
    <text evidence="6">The sequence shown here is derived from an EMBL/GenBank/DDBJ whole genome shotgun (WGS) entry which is preliminary data.</text>
</comment>